<comment type="similarity">
    <text evidence="1">Belongs to the site-specific recombinase resolvase family.</text>
</comment>
<name>A0A2T1C192_9CYAN</name>
<reference evidence="3 4" key="1">
    <citation type="submission" date="2018-02" db="EMBL/GenBank/DDBJ databases">
        <authorList>
            <person name="Cohen D.B."/>
            <person name="Kent A.D."/>
        </authorList>
    </citation>
    <scope>NUCLEOTIDE SEQUENCE [LARGE SCALE GENOMIC DNA]</scope>
    <source>
        <strain evidence="3 4">CCAP 1448/3</strain>
    </source>
</reference>
<dbReference type="Pfam" id="PF13408">
    <property type="entry name" value="Zn_ribbon_recom"/>
    <property type="match status" value="1"/>
</dbReference>
<dbReference type="AlphaFoldDB" id="A0A2T1C192"/>
<protein>
    <submittedName>
        <fullName evidence="3">Recombinase family protein</fullName>
    </submittedName>
</protein>
<organism evidence="3 4">
    <name type="scientific">Merismopedia glauca CCAP 1448/3</name>
    <dbReference type="NCBI Taxonomy" id="1296344"/>
    <lineage>
        <taxon>Bacteria</taxon>
        <taxon>Bacillati</taxon>
        <taxon>Cyanobacteriota</taxon>
        <taxon>Cyanophyceae</taxon>
        <taxon>Synechococcales</taxon>
        <taxon>Merismopediaceae</taxon>
        <taxon>Merismopedia</taxon>
    </lineage>
</organism>
<dbReference type="Pfam" id="PF07508">
    <property type="entry name" value="Recombinase"/>
    <property type="match status" value="1"/>
</dbReference>
<dbReference type="InterPro" id="IPR025827">
    <property type="entry name" value="Zn_ribbon_recom_dom"/>
</dbReference>
<reference evidence="3 4" key="2">
    <citation type="submission" date="2018-03" db="EMBL/GenBank/DDBJ databases">
        <title>The ancient ancestry and fast evolution of plastids.</title>
        <authorList>
            <person name="Moore K.R."/>
            <person name="Magnabosco C."/>
            <person name="Momper L."/>
            <person name="Gold D.A."/>
            <person name="Bosak T."/>
            <person name="Fournier G.P."/>
        </authorList>
    </citation>
    <scope>NUCLEOTIDE SEQUENCE [LARGE SCALE GENOMIC DNA]</scope>
    <source>
        <strain evidence="3 4">CCAP 1448/3</strain>
    </source>
</reference>
<dbReference type="InterPro" id="IPR006119">
    <property type="entry name" value="Resolv_N"/>
</dbReference>
<keyword evidence="4" id="KW-1185">Reference proteome</keyword>
<evidence type="ECO:0000256" key="1">
    <source>
        <dbReference type="ARBA" id="ARBA00009913"/>
    </source>
</evidence>
<feature type="domain" description="Recombinase" evidence="2">
    <location>
        <begin position="130"/>
        <end position="230"/>
    </location>
</feature>
<dbReference type="InterPro" id="IPR011109">
    <property type="entry name" value="DNA_bind_recombinase_dom"/>
</dbReference>
<dbReference type="SUPFAM" id="SSF53041">
    <property type="entry name" value="Resolvase-like"/>
    <property type="match status" value="1"/>
</dbReference>
<dbReference type="PANTHER" id="PTHR30461">
    <property type="entry name" value="DNA-INVERTASE FROM LAMBDOID PROPHAGE"/>
    <property type="match status" value="1"/>
</dbReference>
<dbReference type="SMART" id="SM00857">
    <property type="entry name" value="Resolvase"/>
    <property type="match status" value="1"/>
</dbReference>
<dbReference type="Proteomes" id="UP000238762">
    <property type="component" value="Unassembled WGS sequence"/>
</dbReference>
<dbReference type="InterPro" id="IPR036162">
    <property type="entry name" value="Resolvase-like_N_sf"/>
</dbReference>
<comment type="caution">
    <text evidence="3">The sequence shown here is derived from an EMBL/GenBank/DDBJ whole genome shotgun (WGS) entry which is preliminary data.</text>
</comment>
<gene>
    <name evidence="3" type="ORF">C7B64_15190</name>
</gene>
<dbReference type="OrthoDB" id="445127at2"/>
<dbReference type="GO" id="GO:0000150">
    <property type="term" value="F:DNA strand exchange activity"/>
    <property type="evidence" value="ECO:0007669"/>
    <property type="project" value="InterPro"/>
</dbReference>
<evidence type="ECO:0000313" key="3">
    <source>
        <dbReference type="EMBL" id="PSB02040.1"/>
    </source>
</evidence>
<evidence type="ECO:0000313" key="4">
    <source>
        <dbReference type="Proteomes" id="UP000238762"/>
    </source>
</evidence>
<dbReference type="GO" id="GO:0003677">
    <property type="term" value="F:DNA binding"/>
    <property type="evidence" value="ECO:0007669"/>
    <property type="project" value="InterPro"/>
</dbReference>
<dbReference type="PANTHER" id="PTHR30461:SF26">
    <property type="entry name" value="RESOLVASE HOMOLOG YNEB"/>
    <property type="match status" value="1"/>
</dbReference>
<dbReference type="Pfam" id="PF00239">
    <property type="entry name" value="Resolvase"/>
    <property type="match status" value="1"/>
</dbReference>
<dbReference type="PROSITE" id="PS51737">
    <property type="entry name" value="RECOMBINASE_DNA_BIND"/>
    <property type="match status" value="1"/>
</dbReference>
<sequence>MKVVAYSYTDPLWETPPDLAIWGWEVDRIYQDLGERQQLEELLRYCQLEPVNYLLVEKVAILGDSVQQVSDHLQYFQSLGVQVIGISETSPEAQEYQLLAQIQANYRSRQIRQGHARSRLQGAPPPGKAPYGYKRGKNSYILDRQAVPIIKDFFAQFLLYGSLRESVRYLAQKHHKQISPATGKRWLTNPVYRGHTAYRQGETILNTHPPILTKEEAAQIDRLLQRNSNLPPRSASAPRSLAGLVSCAQCQSPMRVSKSTSTTTSKEYLYLRPLRCKKQPKCQLISYESILQQTIIEICHSLPQAVANLSHHRPNMPPHLDYENLEQSLQSQIARQQEILGELTQLTAKGILDAETAQIRAYKLNTEIAKLQGKLASLPPVNLLLVAQAVSLPQFWLDLSEAERRFYFREFIRAIQIVPLKDEWEVRLLFIFG</sequence>
<dbReference type="Gene3D" id="3.90.1750.20">
    <property type="entry name" value="Putative Large Serine Recombinase, Chain B, Domain 2"/>
    <property type="match status" value="1"/>
</dbReference>
<proteinExistence type="inferred from homology"/>
<dbReference type="InterPro" id="IPR050639">
    <property type="entry name" value="SSR_resolvase"/>
</dbReference>
<accession>A0A2T1C192</accession>
<evidence type="ECO:0000259" key="2">
    <source>
        <dbReference type="PROSITE" id="PS51737"/>
    </source>
</evidence>
<dbReference type="EMBL" id="PVWJ01000076">
    <property type="protein sequence ID" value="PSB02040.1"/>
    <property type="molecule type" value="Genomic_DNA"/>
</dbReference>
<dbReference type="InterPro" id="IPR038109">
    <property type="entry name" value="DNA_bind_recomb_sf"/>
</dbReference>